<dbReference type="AlphaFoldDB" id="A0AA42CE60"/>
<dbReference type="EMBL" id="JAPDNT010000005">
    <property type="protein sequence ID" value="MCW3474859.1"/>
    <property type="molecule type" value="Genomic_DNA"/>
</dbReference>
<dbReference type="PANTHER" id="PTHR12526">
    <property type="entry name" value="GLYCOSYLTRANSFERASE"/>
    <property type="match status" value="1"/>
</dbReference>
<dbReference type="Gene3D" id="3.40.50.2000">
    <property type="entry name" value="Glycogen Phosphorylase B"/>
    <property type="match status" value="2"/>
</dbReference>
<dbReference type="SUPFAM" id="SSF53756">
    <property type="entry name" value="UDP-Glycosyltransferase/glycogen phosphorylase"/>
    <property type="match status" value="1"/>
</dbReference>
<keyword evidence="7" id="KW-1185">Reference proteome</keyword>
<dbReference type="CDD" id="cd03819">
    <property type="entry name" value="GT4_WavL-like"/>
    <property type="match status" value="1"/>
</dbReference>
<comment type="caution">
    <text evidence="6">The sequence shown here is derived from an EMBL/GenBank/DDBJ whole genome shotgun (WGS) entry which is preliminary data.</text>
</comment>
<gene>
    <name evidence="6" type="ORF">OL599_09705</name>
</gene>
<sequence length="387" mass="41229">MSESPADVHPPGPYPVVLQVLPALGGGGVERGTVEMASAIAIAGGRPLVASAGGRLAASVERAGGRNVVLPLDSKNPWRIWRNAALLEALIRRERVDIVHARSRAPAWSAWLAARRAGVHFVTTYHAPYGEGFPLKRRYNAVMAKGERVIAISHFIAGVIQARHGVDPGRIRVIHRGVDPAMFDPQTVGSERILRLARSWRVPDGQPTVVLPGRLTRWKGQAVLIEALARMANRDVCAVLVGADQGRHRYAAELVALAERLGVGARVRLVGHCDDMPAAMMLSDVVVNASTEPEGFGRVVIEAQAMARPVVGTDHGGAVETIEHGVTGWRAAPGDPAALAVVLDQALAMPAAERAALGRRARAAVQAHYTVQAMQAATIDVYREVLG</sequence>
<dbReference type="PANTHER" id="PTHR12526:SF640">
    <property type="entry name" value="COLANIC ACID BIOSYNTHESIS GLYCOSYLTRANSFERASE WCAL-RELATED"/>
    <property type="match status" value="1"/>
</dbReference>
<dbReference type="Pfam" id="PF13439">
    <property type="entry name" value="Glyco_transf_4"/>
    <property type="match status" value="1"/>
</dbReference>
<dbReference type="InterPro" id="IPR001296">
    <property type="entry name" value="Glyco_trans_1"/>
</dbReference>
<evidence type="ECO:0000259" key="5">
    <source>
        <dbReference type="Pfam" id="PF13439"/>
    </source>
</evidence>
<dbReference type="RefSeq" id="WP_264713512.1">
    <property type="nucleotide sequence ID" value="NZ_JAPDNT010000005.1"/>
</dbReference>
<protein>
    <submittedName>
        <fullName evidence="6">Glycosyltransferase family 4 protein</fullName>
    </submittedName>
</protein>
<reference evidence="6" key="2">
    <citation type="submission" date="2022-10" db="EMBL/GenBank/DDBJ databases">
        <authorList>
            <person name="Trinh H.N."/>
        </authorList>
    </citation>
    <scope>NUCLEOTIDE SEQUENCE</scope>
    <source>
        <strain evidence="6">RN2-1</strain>
    </source>
</reference>
<keyword evidence="2" id="KW-0328">Glycosyltransferase</keyword>
<evidence type="ECO:0000256" key="3">
    <source>
        <dbReference type="ARBA" id="ARBA00022679"/>
    </source>
</evidence>
<organism evidence="6 7">
    <name type="scientific">Limobrevibacterium gyesilva</name>
    <dbReference type="NCBI Taxonomy" id="2991712"/>
    <lineage>
        <taxon>Bacteria</taxon>
        <taxon>Pseudomonadati</taxon>
        <taxon>Pseudomonadota</taxon>
        <taxon>Alphaproteobacteria</taxon>
        <taxon>Acetobacterales</taxon>
        <taxon>Acetobacteraceae</taxon>
        <taxon>Limobrevibacterium</taxon>
    </lineage>
</organism>
<evidence type="ECO:0000313" key="7">
    <source>
        <dbReference type="Proteomes" id="UP001165679"/>
    </source>
</evidence>
<dbReference type="GO" id="GO:0016757">
    <property type="term" value="F:glycosyltransferase activity"/>
    <property type="evidence" value="ECO:0007669"/>
    <property type="project" value="UniProtKB-KW"/>
</dbReference>
<comment type="similarity">
    <text evidence="1">Belongs to the glycosyltransferase group 1 family. Glycosyltransferase 4 subfamily.</text>
</comment>
<accession>A0AA42CE60</accession>
<dbReference type="Proteomes" id="UP001165679">
    <property type="component" value="Unassembled WGS sequence"/>
</dbReference>
<feature type="domain" description="Glycosyl transferase family 1" evidence="4">
    <location>
        <begin position="198"/>
        <end position="362"/>
    </location>
</feature>
<dbReference type="InterPro" id="IPR028098">
    <property type="entry name" value="Glyco_trans_4-like_N"/>
</dbReference>
<dbReference type="Pfam" id="PF00534">
    <property type="entry name" value="Glycos_transf_1"/>
    <property type="match status" value="1"/>
</dbReference>
<evidence type="ECO:0000256" key="1">
    <source>
        <dbReference type="ARBA" id="ARBA00009481"/>
    </source>
</evidence>
<keyword evidence="3" id="KW-0808">Transferase</keyword>
<feature type="domain" description="Glycosyltransferase subfamily 4-like N-terminal" evidence="5">
    <location>
        <begin position="27"/>
        <end position="180"/>
    </location>
</feature>
<evidence type="ECO:0000313" key="6">
    <source>
        <dbReference type="EMBL" id="MCW3474859.1"/>
    </source>
</evidence>
<evidence type="ECO:0000259" key="4">
    <source>
        <dbReference type="Pfam" id="PF00534"/>
    </source>
</evidence>
<proteinExistence type="inferred from homology"/>
<name>A0AA42CE60_9PROT</name>
<reference evidence="6" key="1">
    <citation type="submission" date="2022-09" db="EMBL/GenBank/DDBJ databases">
        <title>Rhodovastum sp. nov. RN2-1 isolated from soil in Seongnam, South Korea.</title>
        <authorList>
            <person name="Le N.T."/>
        </authorList>
    </citation>
    <scope>NUCLEOTIDE SEQUENCE</scope>
    <source>
        <strain evidence="6">RN2-1</strain>
    </source>
</reference>
<evidence type="ECO:0000256" key="2">
    <source>
        <dbReference type="ARBA" id="ARBA00022676"/>
    </source>
</evidence>